<proteinExistence type="predicted"/>
<evidence type="ECO:0000313" key="2">
    <source>
        <dbReference type="EMBL" id="RHG57752.1"/>
    </source>
</evidence>
<dbReference type="EMBL" id="QRIM01000020">
    <property type="protein sequence ID" value="RHG57752.1"/>
    <property type="molecule type" value="Genomic_DNA"/>
</dbReference>
<reference evidence="2 3" key="1">
    <citation type="submission" date="2018-08" db="EMBL/GenBank/DDBJ databases">
        <title>A genome reference for cultivated species of the human gut microbiota.</title>
        <authorList>
            <person name="Zou Y."/>
            <person name="Xue W."/>
            <person name="Luo G."/>
        </authorList>
    </citation>
    <scope>NUCLEOTIDE SEQUENCE [LARGE SCALE GENOMIC DNA]</scope>
    <source>
        <strain evidence="2 3">AM22-12LB</strain>
    </source>
</reference>
<name>A0A3R6EG49_9FIRM</name>
<keyword evidence="1" id="KW-0812">Transmembrane</keyword>
<dbReference type="Proteomes" id="UP000286595">
    <property type="component" value="Unassembled WGS sequence"/>
</dbReference>
<keyword evidence="1" id="KW-1133">Transmembrane helix</keyword>
<gene>
    <name evidence="2" type="ORF">DW252_14555</name>
</gene>
<dbReference type="AlphaFoldDB" id="A0A3R6EG49"/>
<accession>A0A3R6EG49</accession>
<evidence type="ECO:0000256" key="1">
    <source>
        <dbReference type="SAM" id="Phobius"/>
    </source>
</evidence>
<organism evidence="2 3">
    <name type="scientific">Coprococcus comes</name>
    <dbReference type="NCBI Taxonomy" id="410072"/>
    <lineage>
        <taxon>Bacteria</taxon>
        <taxon>Bacillati</taxon>
        <taxon>Bacillota</taxon>
        <taxon>Clostridia</taxon>
        <taxon>Lachnospirales</taxon>
        <taxon>Lachnospiraceae</taxon>
        <taxon>Coprococcus</taxon>
    </lineage>
</organism>
<comment type="caution">
    <text evidence="2">The sequence shown here is derived from an EMBL/GenBank/DDBJ whole genome shotgun (WGS) entry which is preliminary data.</text>
</comment>
<evidence type="ECO:0000313" key="3">
    <source>
        <dbReference type="Proteomes" id="UP000286595"/>
    </source>
</evidence>
<feature type="transmembrane region" description="Helical" evidence="1">
    <location>
        <begin position="6"/>
        <end position="25"/>
    </location>
</feature>
<protein>
    <submittedName>
        <fullName evidence="2">Uncharacterized protein</fullName>
    </submittedName>
</protein>
<sequence>MDIKVISTIILSLGPIVSAVLIALFNNIHLTRIHQSEMDQNQQLKKLEILQQAESIQLNTYYSDKKKAYADFIKSANDYIALSRSYNTFVAVTANANNALLYCSAKSQDQLISFIDYISSNFIDSGVSDELLADYNAHLRTVCLVLRNDLEETKPSYLLEAVK</sequence>
<keyword evidence="1" id="KW-0472">Membrane</keyword>
<dbReference type="RefSeq" id="WP_118219296.1">
    <property type="nucleotide sequence ID" value="NZ_JAAIMV010000003.1"/>
</dbReference>